<dbReference type="RefSeq" id="WP_083970243.1">
    <property type="nucleotide sequence ID" value="NZ_CP098827.1"/>
</dbReference>
<dbReference type="GO" id="GO:0008237">
    <property type="term" value="F:metallopeptidase activity"/>
    <property type="evidence" value="ECO:0007669"/>
    <property type="project" value="InterPro"/>
</dbReference>
<dbReference type="GO" id="GO:0005829">
    <property type="term" value="C:cytosol"/>
    <property type="evidence" value="ECO:0007669"/>
    <property type="project" value="TreeGrafter"/>
</dbReference>
<dbReference type="SUPFAM" id="SSF55486">
    <property type="entry name" value="Metalloproteases ('zincins'), catalytic domain"/>
    <property type="match status" value="1"/>
</dbReference>
<dbReference type="Gene3D" id="3.40.390.10">
    <property type="entry name" value="Collagenase (Catalytic Domain)"/>
    <property type="match status" value="1"/>
</dbReference>
<dbReference type="Gene3D" id="1.10.472.150">
    <property type="entry name" value="Glucose-regulated metallo-peptidase M90, N-terminal domain"/>
    <property type="match status" value="1"/>
</dbReference>
<dbReference type="PANTHER" id="PTHR30164:SF2">
    <property type="entry name" value="PROTEIN MTFA"/>
    <property type="match status" value="1"/>
</dbReference>
<dbReference type="InterPro" id="IPR042252">
    <property type="entry name" value="MtfA_N"/>
</dbReference>
<evidence type="ECO:0000313" key="1">
    <source>
        <dbReference type="EMBL" id="XBO70202.1"/>
    </source>
</evidence>
<dbReference type="GO" id="GO:0004177">
    <property type="term" value="F:aminopeptidase activity"/>
    <property type="evidence" value="ECO:0007669"/>
    <property type="project" value="TreeGrafter"/>
</dbReference>
<dbReference type="Pfam" id="PF06167">
    <property type="entry name" value="Peptidase_M90"/>
    <property type="match status" value="1"/>
</dbReference>
<accession>A0AAU7KEW3</accession>
<protein>
    <submittedName>
        <fullName evidence="1">Zinc-dependent peptidase</fullName>
    </submittedName>
</protein>
<dbReference type="InterPro" id="IPR024079">
    <property type="entry name" value="MetalloPept_cat_dom_sf"/>
</dbReference>
<reference evidence="1" key="1">
    <citation type="submission" date="2022-06" db="EMBL/GenBank/DDBJ databases">
        <title>A novel DMS-producing enzyme.</title>
        <authorList>
            <person name="Zhang Y."/>
        </authorList>
    </citation>
    <scope>NUCLEOTIDE SEQUENCE</scope>
    <source>
        <strain evidence="1">RT37</strain>
    </source>
</reference>
<sequence>MLSRLKRWRAARFDARHPFPAATWAGARARLPLLARVPEASAQRLGQRAWRFLHDKRLSLHPDLDPAALDSEERLALAAQACLLTLGWSEHEHQEAFANVHEVLVLPDAFRRQVEEMDEAGVMHVYEDERAGETFYQGPVVIAFPDLVESGGLDGFNVVIHEFAHKLDMGNSQDVDGFPPLPVTIASREWHREFTAVWQDLQKRLEAGDPTPIDDYAASHPGECFAVCCETFFSAPDRLMEAYPGLYDLLCRYFQQQPLTWALTADNDHPAPSPATQESPR</sequence>
<gene>
    <name evidence="1" type="ORF">NFG58_16485</name>
</gene>
<dbReference type="PANTHER" id="PTHR30164">
    <property type="entry name" value="MTFA PEPTIDASE"/>
    <property type="match status" value="1"/>
</dbReference>
<dbReference type="CDD" id="cd20169">
    <property type="entry name" value="Peptidase_M90_mtfA"/>
    <property type="match status" value="1"/>
</dbReference>
<proteinExistence type="predicted"/>
<dbReference type="InterPro" id="IPR010384">
    <property type="entry name" value="MtfA_fam"/>
</dbReference>
<name>A0AAU7KEW3_9GAMM</name>
<organism evidence="1">
    <name type="scientific">Halomonas sp. RT37</name>
    <dbReference type="NCBI Taxonomy" id="2950872"/>
    <lineage>
        <taxon>Bacteria</taxon>
        <taxon>Pseudomonadati</taxon>
        <taxon>Pseudomonadota</taxon>
        <taxon>Gammaproteobacteria</taxon>
        <taxon>Oceanospirillales</taxon>
        <taxon>Halomonadaceae</taxon>
        <taxon>Halomonas</taxon>
    </lineage>
</organism>
<dbReference type="AlphaFoldDB" id="A0AAU7KEW3"/>
<dbReference type="EMBL" id="CP098827">
    <property type="protein sequence ID" value="XBO70202.1"/>
    <property type="molecule type" value="Genomic_DNA"/>
</dbReference>